<evidence type="ECO:0000313" key="1">
    <source>
        <dbReference type="EMBL" id="HCL03720.1"/>
    </source>
</evidence>
<sequence>MAHLIKERKKNDLLCNVCGRALRMERGILLEDAFVVSKEWGFFSSRDLEVHRFTICENCYDQLIAHFKIPIEVTDKSEAL</sequence>
<accession>A0A3D2X989</accession>
<dbReference type="Proteomes" id="UP000262969">
    <property type="component" value="Unassembled WGS sequence"/>
</dbReference>
<reference evidence="1 2" key="1">
    <citation type="journal article" date="2018" name="Nat. Biotechnol.">
        <title>A standardized bacterial taxonomy based on genome phylogeny substantially revises the tree of life.</title>
        <authorList>
            <person name="Parks D.H."/>
            <person name="Chuvochina M."/>
            <person name="Waite D.W."/>
            <person name="Rinke C."/>
            <person name="Skarshewski A."/>
            <person name="Chaumeil P.A."/>
            <person name="Hugenholtz P."/>
        </authorList>
    </citation>
    <scope>NUCLEOTIDE SEQUENCE [LARGE SCALE GENOMIC DNA]</scope>
    <source>
        <strain evidence="1">UBA11728</strain>
    </source>
</reference>
<comment type="caution">
    <text evidence="1">The sequence shown here is derived from an EMBL/GenBank/DDBJ whole genome shotgun (WGS) entry which is preliminary data.</text>
</comment>
<dbReference type="EMBL" id="DPVV01000501">
    <property type="protein sequence ID" value="HCL03720.1"/>
    <property type="molecule type" value="Genomic_DNA"/>
</dbReference>
<evidence type="ECO:0000313" key="2">
    <source>
        <dbReference type="Proteomes" id="UP000262969"/>
    </source>
</evidence>
<dbReference type="AlphaFoldDB" id="A0A3D2X989"/>
<gene>
    <name evidence="1" type="ORF">DHW61_15170</name>
</gene>
<name>A0A3D2X989_9FIRM</name>
<protein>
    <submittedName>
        <fullName evidence="1">Uncharacterized protein</fullName>
    </submittedName>
</protein>
<proteinExistence type="predicted"/>
<organism evidence="1 2">
    <name type="scientific">Lachnoclostridium phytofermentans</name>
    <dbReference type="NCBI Taxonomy" id="66219"/>
    <lineage>
        <taxon>Bacteria</taxon>
        <taxon>Bacillati</taxon>
        <taxon>Bacillota</taxon>
        <taxon>Clostridia</taxon>
        <taxon>Lachnospirales</taxon>
        <taxon>Lachnospiraceae</taxon>
    </lineage>
</organism>